<keyword evidence="3" id="KW-1185">Reference proteome</keyword>
<organism evidence="2 3">
    <name type="scientific">Sphenostylis stenocarpa</name>
    <dbReference type="NCBI Taxonomy" id="92480"/>
    <lineage>
        <taxon>Eukaryota</taxon>
        <taxon>Viridiplantae</taxon>
        <taxon>Streptophyta</taxon>
        <taxon>Embryophyta</taxon>
        <taxon>Tracheophyta</taxon>
        <taxon>Spermatophyta</taxon>
        <taxon>Magnoliopsida</taxon>
        <taxon>eudicotyledons</taxon>
        <taxon>Gunneridae</taxon>
        <taxon>Pentapetalae</taxon>
        <taxon>rosids</taxon>
        <taxon>fabids</taxon>
        <taxon>Fabales</taxon>
        <taxon>Fabaceae</taxon>
        <taxon>Papilionoideae</taxon>
        <taxon>50 kb inversion clade</taxon>
        <taxon>NPAAA clade</taxon>
        <taxon>indigoferoid/millettioid clade</taxon>
        <taxon>Phaseoleae</taxon>
        <taxon>Sphenostylis</taxon>
    </lineage>
</organism>
<dbReference type="AlphaFoldDB" id="A0AA86SG11"/>
<protein>
    <submittedName>
        <fullName evidence="2">Uncharacterized protein</fullName>
    </submittedName>
</protein>
<feature type="transmembrane region" description="Helical" evidence="1">
    <location>
        <begin position="20"/>
        <end position="43"/>
    </location>
</feature>
<keyword evidence="1" id="KW-1133">Transmembrane helix</keyword>
<evidence type="ECO:0000256" key="1">
    <source>
        <dbReference type="SAM" id="Phobius"/>
    </source>
</evidence>
<proteinExistence type="predicted"/>
<accession>A0AA86SG11</accession>
<evidence type="ECO:0000313" key="3">
    <source>
        <dbReference type="Proteomes" id="UP001189624"/>
    </source>
</evidence>
<dbReference type="Gramene" id="rna-AYBTSS11_LOCUS9307">
    <property type="protein sequence ID" value="CAJ1939739.1"/>
    <property type="gene ID" value="gene-AYBTSS11_LOCUS9307"/>
</dbReference>
<dbReference type="Proteomes" id="UP001189624">
    <property type="component" value="Chromosome 3"/>
</dbReference>
<gene>
    <name evidence="2" type="ORF">AYBTSS11_LOCUS9307</name>
</gene>
<keyword evidence="1" id="KW-0812">Transmembrane</keyword>
<keyword evidence="1" id="KW-0472">Membrane</keyword>
<reference evidence="2" key="1">
    <citation type="submission" date="2023-10" db="EMBL/GenBank/DDBJ databases">
        <authorList>
            <person name="Domelevo Entfellner J.-B."/>
        </authorList>
    </citation>
    <scope>NUCLEOTIDE SEQUENCE</scope>
</reference>
<evidence type="ECO:0000313" key="2">
    <source>
        <dbReference type="EMBL" id="CAJ1939739.1"/>
    </source>
</evidence>
<sequence>MDSRSCLQLVHGWQRTELPPFVAVGLFLVALHHCLTETLILLFEATRDRIRIAFSNSNLTGDSIDPSHACYSLRFRDFAFESTIPFQLRELSFQCSQRECGFPVSWLED</sequence>
<dbReference type="EMBL" id="OY731400">
    <property type="protein sequence ID" value="CAJ1939739.1"/>
    <property type="molecule type" value="Genomic_DNA"/>
</dbReference>
<name>A0AA86SG11_9FABA</name>